<gene>
    <name evidence="2" type="ORF">P3W24_11850</name>
</gene>
<feature type="domain" description="SnoaL-like" evidence="1">
    <location>
        <begin position="8"/>
        <end position="119"/>
    </location>
</feature>
<dbReference type="SUPFAM" id="SSF54427">
    <property type="entry name" value="NTF2-like"/>
    <property type="match status" value="1"/>
</dbReference>
<dbReference type="EMBL" id="JARJJS010000002">
    <property type="protein sequence ID" value="MDF4025659.1"/>
    <property type="molecule type" value="Genomic_DNA"/>
</dbReference>
<dbReference type="InterPro" id="IPR037401">
    <property type="entry name" value="SnoaL-like"/>
</dbReference>
<organism evidence="2 3">
    <name type="scientific">Luteibacter sahnii</name>
    <dbReference type="NCBI Taxonomy" id="3021977"/>
    <lineage>
        <taxon>Bacteria</taxon>
        <taxon>Pseudomonadati</taxon>
        <taxon>Pseudomonadota</taxon>
        <taxon>Gammaproteobacteria</taxon>
        <taxon>Lysobacterales</taxon>
        <taxon>Rhodanobacteraceae</taxon>
        <taxon>Luteibacter</taxon>
    </lineage>
</organism>
<dbReference type="InterPro" id="IPR032710">
    <property type="entry name" value="NTF2-like_dom_sf"/>
</dbReference>
<protein>
    <submittedName>
        <fullName evidence="2">Nuclear transport factor 2 family protein</fullName>
    </submittedName>
</protein>
<sequence>MNELPACVVRYIDAYNAFDVQAMVGCLTHDIHFVNRSGTDVAMETQGIDAFRDLAAQGAAVFSQRRQRVMNAIVAPGHATVEIDYQATVAVDLPNGWTAGQVISLRGVSLFTLRDDRIAVLIDIA</sequence>
<proteinExistence type="predicted"/>
<comment type="caution">
    <text evidence="2">The sequence shown here is derived from an EMBL/GenBank/DDBJ whole genome shotgun (WGS) entry which is preliminary data.</text>
</comment>
<dbReference type="Gene3D" id="3.10.450.50">
    <property type="match status" value="1"/>
</dbReference>
<evidence type="ECO:0000259" key="1">
    <source>
        <dbReference type="Pfam" id="PF12680"/>
    </source>
</evidence>
<dbReference type="Proteomes" id="UP001528850">
    <property type="component" value="Unassembled WGS sequence"/>
</dbReference>
<evidence type="ECO:0000313" key="3">
    <source>
        <dbReference type="Proteomes" id="UP001528850"/>
    </source>
</evidence>
<name>A0ABT6BC52_9GAMM</name>
<accession>A0ABT6BC52</accession>
<evidence type="ECO:0000313" key="2">
    <source>
        <dbReference type="EMBL" id="MDF4025659.1"/>
    </source>
</evidence>
<reference evidence="2 3" key="1">
    <citation type="journal article" date="2024" name="Curr. Microbiol.">
        <title>Luteibacter sahnii sp. nov., A Novel Yellow-Colored Xanthomonadin Pigment Producing Probiotic Bacterium from Healthy Rice Seed Microbiome.</title>
        <authorList>
            <person name="Jaiswal G."/>
            <person name="Rana R."/>
            <person name="Nayak P.K."/>
            <person name="Chouhan R."/>
            <person name="Gandhi S.G."/>
            <person name="Patel H.K."/>
            <person name="Patil P.B."/>
        </authorList>
    </citation>
    <scope>NUCLEOTIDE SEQUENCE [LARGE SCALE GENOMIC DNA]</scope>
    <source>
        <strain evidence="2 3">PPL201</strain>
    </source>
</reference>
<dbReference type="Pfam" id="PF12680">
    <property type="entry name" value="SnoaL_2"/>
    <property type="match status" value="1"/>
</dbReference>
<keyword evidence="3" id="KW-1185">Reference proteome</keyword>